<dbReference type="RefSeq" id="WP_186981734.1">
    <property type="nucleotide sequence ID" value="NZ_JACOQH010000002.1"/>
</dbReference>
<dbReference type="InterPro" id="IPR002123">
    <property type="entry name" value="Plipid/glycerol_acylTrfase"/>
</dbReference>
<organism evidence="4 5">
    <name type="scientific">Roseburia yibonii</name>
    <dbReference type="NCBI Taxonomy" id="2763063"/>
    <lineage>
        <taxon>Bacteria</taxon>
        <taxon>Bacillati</taxon>
        <taxon>Bacillota</taxon>
        <taxon>Clostridia</taxon>
        <taxon>Lachnospirales</taxon>
        <taxon>Lachnospiraceae</taxon>
        <taxon>Roseburia</taxon>
    </lineage>
</organism>
<evidence type="ECO:0000259" key="3">
    <source>
        <dbReference type="SMART" id="SM00563"/>
    </source>
</evidence>
<feature type="domain" description="Phospholipid/glycerol acyltransferase" evidence="3">
    <location>
        <begin position="70"/>
        <end position="186"/>
    </location>
</feature>
<dbReference type="EMBL" id="JACOQH010000002">
    <property type="protein sequence ID" value="MBC5753218.1"/>
    <property type="molecule type" value="Genomic_DNA"/>
</dbReference>
<dbReference type="CDD" id="cd07989">
    <property type="entry name" value="LPLAT_AGPAT-like"/>
    <property type="match status" value="1"/>
</dbReference>
<comment type="caution">
    <text evidence="4">The sequence shown here is derived from an EMBL/GenBank/DDBJ whole genome shotgun (WGS) entry which is preliminary data.</text>
</comment>
<sequence length="245" mass="28310">MFKFLYVILRNLFRAPYMIPRMRYEADHPEKFTEEERYRLVRHAITLMMRSGKIETECFGQENLPKDQGYVMYPNHQGKYDALGIMISHPTPCSLVMDKAKSNTILVSEFVDLVQGKRLEKDNVRQGMQIILEVSEDVKNGMKYILFPEGGYEFNNKNKVCDFKAGSFKCAVRAKAPIVPVVLIDSYKVFNTFHLGSVKTQVHFLPPLYYEDYKDLKTNQIAEVVKERIEQKMNEITGSAAAQDA</sequence>
<accession>A0ABR7I8E4</accession>
<dbReference type="SMART" id="SM00563">
    <property type="entry name" value="PlsC"/>
    <property type="match status" value="1"/>
</dbReference>
<evidence type="ECO:0000256" key="1">
    <source>
        <dbReference type="ARBA" id="ARBA00022679"/>
    </source>
</evidence>
<evidence type="ECO:0000313" key="5">
    <source>
        <dbReference type="Proteomes" id="UP000621540"/>
    </source>
</evidence>
<reference evidence="4 5" key="1">
    <citation type="submission" date="2020-08" db="EMBL/GenBank/DDBJ databases">
        <title>Genome public.</title>
        <authorList>
            <person name="Liu C."/>
            <person name="Sun Q."/>
        </authorList>
    </citation>
    <scope>NUCLEOTIDE SEQUENCE [LARGE SCALE GENOMIC DNA]</scope>
    <source>
        <strain evidence="4 5">BX0805</strain>
    </source>
</reference>
<proteinExistence type="predicted"/>
<dbReference type="GO" id="GO:0016746">
    <property type="term" value="F:acyltransferase activity"/>
    <property type="evidence" value="ECO:0007669"/>
    <property type="project" value="UniProtKB-KW"/>
</dbReference>
<keyword evidence="2 4" id="KW-0012">Acyltransferase</keyword>
<dbReference type="SUPFAM" id="SSF69593">
    <property type="entry name" value="Glycerol-3-phosphate (1)-acyltransferase"/>
    <property type="match status" value="1"/>
</dbReference>
<dbReference type="PANTHER" id="PTHR10434">
    <property type="entry name" value="1-ACYL-SN-GLYCEROL-3-PHOSPHATE ACYLTRANSFERASE"/>
    <property type="match status" value="1"/>
</dbReference>
<gene>
    <name evidence="4" type="ORF">H8Z76_04095</name>
</gene>
<dbReference type="Proteomes" id="UP000621540">
    <property type="component" value="Unassembled WGS sequence"/>
</dbReference>
<name>A0ABR7I8E4_9FIRM</name>
<evidence type="ECO:0000313" key="4">
    <source>
        <dbReference type="EMBL" id="MBC5753218.1"/>
    </source>
</evidence>
<protein>
    <submittedName>
        <fullName evidence="4">1-acyl-sn-glycerol-3-phosphate acyltransferase</fullName>
    </submittedName>
</protein>
<evidence type="ECO:0000256" key="2">
    <source>
        <dbReference type="ARBA" id="ARBA00023315"/>
    </source>
</evidence>
<keyword evidence="5" id="KW-1185">Reference proteome</keyword>
<dbReference type="Pfam" id="PF01553">
    <property type="entry name" value="Acyltransferase"/>
    <property type="match status" value="1"/>
</dbReference>
<keyword evidence="1" id="KW-0808">Transferase</keyword>
<dbReference type="PANTHER" id="PTHR10434:SF11">
    <property type="entry name" value="1-ACYL-SN-GLYCEROL-3-PHOSPHATE ACYLTRANSFERASE"/>
    <property type="match status" value="1"/>
</dbReference>